<feature type="domain" description="Peptidase S8/S53" evidence="9">
    <location>
        <begin position="217"/>
        <end position="476"/>
    </location>
</feature>
<sequence>MVGLAALAAVPPPPALASPQPATVPGPAQQRAEHHTITLVTGDTVAVTRGPKGIISYSVTPGPGRQDVTFLTRSDSDGAVSVIPSDALNLLSADQLDPQLFDLGALIDSAPDDGGELPLIAQYAKATTARPSNRVRGVLADGARTTLALPRLGLNAVRVPPNNTGRMWRAVTGGEKAAQRLRGGLGKLWLDRRMKVSLERSVPQIGAPTAWQAGLTGTGVTVAVLDTGYDIDHPDLKDVVVASADFVGEGTVDDHVGHGTHVSSTIAGSGVASNGLRKGVAPGAKLAEGKVCSEEGCPWSAILAGMHWAANEVHAKVINMSLGGLDSAGIDPLEAAVNDLSAQTGALFVISAGNNGCRYGARPVGSPSTADAALSVAAVDRTDFIADFSSCGPRMLDNALKPEISAPGVGIVAAVPGGGYGTYSGTSMAAPHVTGAAAILAQQHPDWTGEQLKAGLMSSASEPRWESMPSPRYGTGRVDVARAIAAQVTPSAGGLNINQPWPRPSEGVTRTVSYRNAGIEPVVLDLAVSSIPAALVTLSTQRLTVPAGGNASVTLTVGSEGEAEAYHLGALTATVDGAPVARTALTYHQDARYDVSVELVNRLGAPAEGSVAAVNGDTGAVTYLTVNGGTARGMLPTGRHYLLTTVFPGGPEDIAFTYGIVPVTVTDDTAVLPVRVDARRGRQVRLEVSDRSAEHVVTSVDLTLDVAGTRMAHGGSFGVQGASYVLPVEDPAVTYGARAVFDKKGSSEQSPSPYHYRIADTRAGIPTDPVRTVAREDLARVVMDFKAPGVASSGSAAVGMITDDSLPTLTIEGPVDFPSKVIDYRAPGRYESEIRIGDNWITAPARTVSLAEPGRETWNNALLGPTLDSTTGLNGDGFMSIPDIPWFVDAETHDFAYTPASGTLTLKREGQQVAQWQAGQWGYAYGLPVEKATYTLQASVTRSVPFSTLSSRIDAEWRFTTAGTTEWLANPLMVPRLAAVGLDEYNRAAGKAPTKVLIGVSGQPAGGIPATRVTRAEASFDEGRTWKSLKVTAGPDGTLGKVMVPNPPAAAHVALRVTLADRDGNQVTQTVHRAYEARPR</sequence>
<organism evidence="10 11">
    <name type="scientific">Micromonospora coriariae</name>
    <dbReference type="NCBI Taxonomy" id="285665"/>
    <lineage>
        <taxon>Bacteria</taxon>
        <taxon>Bacillati</taxon>
        <taxon>Actinomycetota</taxon>
        <taxon>Actinomycetes</taxon>
        <taxon>Micromonosporales</taxon>
        <taxon>Micromonosporaceae</taxon>
        <taxon>Micromonospora</taxon>
    </lineage>
</organism>
<dbReference type="Pfam" id="PF00082">
    <property type="entry name" value="Peptidase_S8"/>
    <property type="match status" value="1"/>
</dbReference>
<feature type="chain" id="PRO_5008707670" evidence="8">
    <location>
        <begin position="18"/>
        <end position="1080"/>
    </location>
</feature>
<feature type="region of interest" description="Disordered" evidence="7">
    <location>
        <begin position="11"/>
        <end position="32"/>
    </location>
</feature>
<dbReference type="AlphaFoldDB" id="A0A1C4X6R8"/>
<feature type="active site" description="Charge relay system" evidence="5 6">
    <location>
        <position position="258"/>
    </location>
</feature>
<dbReference type="GO" id="GO:0006508">
    <property type="term" value="P:proteolysis"/>
    <property type="evidence" value="ECO:0007669"/>
    <property type="project" value="UniProtKB-KW"/>
</dbReference>
<evidence type="ECO:0000256" key="6">
    <source>
        <dbReference type="PROSITE-ProRule" id="PRU01240"/>
    </source>
</evidence>
<accession>A0A1C4X6R8</accession>
<dbReference type="PROSITE" id="PS00138">
    <property type="entry name" value="SUBTILASE_SER"/>
    <property type="match status" value="1"/>
</dbReference>
<dbReference type="GO" id="GO:0004252">
    <property type="term" value="F:serine-type endopeptidase activity"/>
    <property type="evidence" value="ECO:0007669"/>
    <property type="project" value="UniProtKB-UniRule"/>
</dbReference>
<dbReference type="SUPFAM" id="SSF52743">
    <property type="entry name" value="Subtilisin-like"/>
    <property type="match status" value="1"/>
</dbReference>
<protein>
    <submittedName>
        <fullName evidence="10">Serine protease, subtilisin family</fullName>
    </submittedName>
</protein>
<dbReference type="InterPro" id="IPR000209">
    <property type="entry name" value="Peptidase_S8/S53_dom"/>
</dbReference>
<proteinExistence type="inferred from homology"/>
<keyword evidence="2 6" id="KW-0645">Protease</keyword>
<keyword evidence="4 6" id="KW-0720">Serine protease</keyword>
<keyword evidence="3 6" id="KW-0378">Hydrolase</keyword>
<keyword evidence="11" id="KW-1185">Reference proteome</keyword>
<evidence type="ECO:0000256" key="1">
    <source>
        <dbReference type="ARBA" id="ARBA00011073"/>
    </source>
</evidence>
<evidence type="ECO:0000313" key="11">
    <source>
        <dbReference type="Proteomes" id="UP000198243"/>
    </source>
</evidence>
<evidence type="ECO:0000256" key="5">
    <source>
        <dbReference type="PIRSR" id="PIRSR615500-1"/>
    </source>
</evidence>
<evidence type="ECO:0000256" key="3">
    <source>
        <dbReference type="ARBA" id="ARBA00022801"/>
    </source>
</evidence>
<feature type="signal peptide" evidence="8">
    <location>
        <begin position="1"/>
        <end position="17"/>
    </location>
</feature>
<evidence type="ECO:0000256" key="8">
    <source>
        <dbReference type="SAM" id="SignalP"/>
    </source>
</evidence>
<feature type="active site" description="Charge relay system" evidence="5 6">
    <location>
        <position position="226"/>
    </location>
</feature>
<evidence type="ECO:0000256" key="4">
    <source>
        <dbReference type="ARBA" id="ARBA00022825"/>
    </source>
</evidence>
<evidence type="ECO:0000259" key="9">
    <source>
        <dbReference type="Pfam" id="PF00082"/>
    </source>
</evidence>
<dbReference type="PROSITE" id="PS51892">
    <property type="entry name" value="SUBTILASE"/>
    <property type="match status" value="1"/>
</dbReference>
<dbReference type="InterPro" id="IPR036852">
    <property type="entry name" value="Peptidase_S8/S53_dom_sf"/>
</dbReference>
<dbReference type="InterPro" id="IPR015500">
    <property type="entry name" value="Peptidase_S8_subtilisin-rel"/>
</dbReference>
<evidence type="ECO:0000256" key="7">
    <source>
        <dbReference type="SAM" id="MobiDB-lite"/>
    </source>
</evidence>
<evidence type="ECO:0000256" key="2">
    <source>
        <dbReference type="ARBA" id="ARBA00022670"/>
    </source>
</evidence>
<reference evidence="11" key="1">
    <citation type="submission" date="2016-06" db="EMBL/GenBank/DDBJ databases">
        <authorList>
            <person name="Varghese N."/>
            <person name="Submissions Spin"/>
        </authorList>
    </citation>
    <scope>NUCLEOTIDE SEQUENCE [LARGE SCALE GENOMIC DNA]</scope>
    <source>
        <strain evidence="11">DSM 44875</strain>
    </source>
</reference>
<dbReference type="PANTHER" id="PTHR43399">
    <property type="entry name" value="SUBTILISIN-RELATED"/>
    <property type="match status" value="1"/>
</dbReference>
<dbReference type="InterPro" id="IPR051048">
    <property type="entry name" value="Peptidase_S8/S53_subtilisin"/>
</dbReference>
<evidence type="ECO:0000313" key="10">
    <source>
        <dbReference type="EMBL" id="SCF04145.1"/>
    </source>
</evidence>
<name>A0A1C4X6R8_9ACTN</name>
<dbReference type="Gene3D" id="3.40.50.200">
    <property type="entry name" value="Peptidase S8/S53 domain"/>
    <property type="match status" value="1"/>
</dbReference>
<dbReference type="Proteomes" id="UP000198243">
    <property type="component" value="Chromosome I"/>
</dbReference>
<dbReference type="InterPro" id="IPR023828">
    <property type="entry name" value="Peptidase_S8_Ser-AS"/>
</dbReference>
<dbReference type="PROSITE" id="PS00137">
    <property type="entry name" value="SUBTILASE_HIS"/>
    <property type="match status" value="1"/>
</dbReference>
<comment type="similarity">
    <text evidence="1 6">Belongs to the peptidase S8 family.</text>
</comment>
<keyword evidence="8" id="KW-0732">Signal</keyword>
<dbReference type="RefSeq" id="WP_172899089.1">
    <property type="nucleotide sequence ID" value="NZ_LT607412.1"/>
</dbReference>
<dbReference type="PRINTS" id="PR00723">
    <property type="entry name" value="SUBTILISIN"/>
</dbReference>
<dbReference type="InterPro" id="IPR022398">
    <property type="entry name" value="Peptidase_S8_His-AS"/>
</dbReference>
<dbReference type="EMBL" id="LT607412">
    <property type="protein sequence ID" value="SCF04145.1"/>
    <property type="molecule type" value="Genomic_DNA"/>
</dbReference>
<gene>
    <name evidence="10" type="ORF">GA0070607_4762</name>
</gene>
<feature type="active site" description="Charge relay system" evidence="5 6">
    <location>
        <position position="427"/>
    </location>
</feature>
<dbReference type="PANTHER" id="PTHR43399:SF4">
    <property type="entry name" value="CELL WALL-ASSOCIATED PROTEASE"/>
    <property type="match status" value="1"/>
</dbReference>